<dbReference type="GO" id="GO:0030332">
    <property type="term" value="F:cyclin binding"/>
    <property type="evidence" value="ECO:0007669"/>
    <property type="project" value="TreeGrafter"/>
</dbReference>
<feature type="binding site" evidence="6">
    <location>
        <position position="107"/>
    </location>
    <ligand>
        <name>ATP</name>
        <dbReference type="ChEBI" id="CHEBI:30616"/>
    </ligand>
</feature>
<accession>A0AAD5ULS6</accession>
<dbReference type="EMBL" id="JADGKB010000029">
    <property type="protein sequence ID" value="KAJ3258259.1"/>
    <property type="molecule type" value="Genomic_DNA"/>
</dbReference>
<dbReference type="Gene3D" id="1.10.510.10">
    <property type="entry name" value="Transferase(Phosphotransferase) domain 1"/>
    <property type="match status" value="1"/>
</dbReference>
<feature type="compositionally biased region" description="Basic residues" evidence="7">
    <location>
        <begin position="461"/>
        <end position="476"/>
    </location>
</feature>
<evidence type="ECO:0000313" key="10">
    <source>
        <dbReference type="Proteomes" id="UP001210925"/>
    </source>
</evidence>
<feature type="domain" description="Protein kinase" evidence="8">
    <location>
        <begin position="1"/>
        <end position="289"/>
    </location>
</feature>
<feature type="compositionally biased region" description="Polar residues" evidence="7">
    <location>
        <begin position="1"/>
        <end position="13"/>
    </location>
</feature>
<name>A0AAD5ULS6_9FUNG</name>
<dbReference type="PROSITE" id="PS00107">
    <property type="entry name" value="PROTEIN_KINASE_ATP"/>
    <property type="match status" value="1"/>
</dbReference>
<gene>
    <name evidence="9" type="primary">CTK1</name>
    <name evidence="9" type="ORF">HK103_003740</name>
</gene>
<dbReference type="AlphaFoldDB" id="A0AAD5ULS6"/>
<feature type="compositionally biased region" description="Polar residues" evidence="7">
    <location>
        <begin position="323"/>
        <end position="352"/>
    </location>
</feature>
<sequence>MDYEYTSVSNSRTRYPGEKRPYKAKPPSPTKPKVLTFEQKRLSNRRGSLTLSKSPTKPHFAALPALRKFYVYRNLNLYDLGSQVGEGTYGQVFKAKNKITGKYVALKKLYLKEDDKGKEKNRDGVSLILTKGANLLLNNEGYLKIADFGLARRVQLDRDSDVPLEGYQYTNRVVTLWYRSPELLLGSTNYTYAVDIWSTGCIILEFYTKYAIFQGRAELEQLELIFKLCGSPTAENFPEISTLPWILVKEFSNESYGLSKQFVLLLDSLLALSPGSRPTAKQALSHPYFTSELPLPCEPKDLPRIEGDWHEYEGKQRKKVKSNIPNAPSSVSTANFAETSNTMSQQKPLGESRLSQSFSLHDIQRYPDSPEISQKSNNAPPSIHKTNSNYSADNLDDSRSVNYSKRDDKAKYTGHLYNDKNDYDREYRDNRRYGRSRHSSPHYAGRNVSPSYPKQREHSPKHTKRAVSPKRERHSRSKDTSPIYKDRYNNSPDYRKRRKYTSERNEVSHRKRSPTPYSVSPRSRHRSDSFSPNTDSPYISSPHRNKYYKD</sequence>
<dbReference type="GO" id="GO:0008353">
    <property type="term" value="F:RNA polymerase II CTD heptapeptide repeat kinase activity"/>
    <property type="evidence" value="ECO:0007669"/>
    <property type="project" value="TreeGrafter"/>
</dbReference>
<evidence type="ECO:0000256" key="4">
    <source>
        <dbReference type="ARBA" id="ARBA00022777"/>
    </source>
</evidence>
<dbReference type="SUPFAM" id="SSF56112">
    <property type="entry name" value="Protein kinase-like (PK-like)"/>
    <property type="match status" value="1"/>
</dbReference>
<comment type="caution">
    <text evidence="9">The sequence shown here is derived from an EMBL/GenBank/DDBJ whole genome shotgun (WGS) entry which is preliminary data.</text>
</comment>
<keyword evidence="1" id="KW-0723">Serine/threonine-protein kinase</keyword>
<evidence type="ECO:0000259" key="8">
    <source>
        <dbReference type="PROSITE" id="PS50011"/>
    </source>
</evidence>
<dbReference type="PROSITE" id="PS50011">
    <property type="entry name" value="PROTEIN_KINASE_DOM"/>
    <property type="match status" value="1"/>
</dbReference>
<feature type="compositionally biased region" description="Polar residues" evidence="7">
    <location>
        <begin position="371"/>
        <end position="392"/>
    </location>
</feature>
<dbReference type="GO" id="GO:0005524">
    <property type="term" value="F:ATP binding"/>
    <property type="evidence" value="ECO:0007669"/>
    <property type="project" value="UniProtKB-UniRule"/>
</dbReference>
<feature type="region of interest" description="Disordered" evidence="7">
    <location>
        <begin position="1"/>
        <end position="33"/>
    </location>
</feature>
<evidence type="ECO:0000256" key="2">
    <source>
        <dbReference type="ARBA" id="ARBA00022679"/>
    </source>
</evidence>
<dbReference type="InterPro" id="IPR050108">
    <property type="entry name" value="CDK"/>
</dbReference>
<dbReference type="PANTHER" id="PTHR24056:SF546">
    <property type="entry name" value="CYCLIN-DEPENDENT KINASE 12"/>
    <property type="match status" value="1"/>
</dbReference>
<dbReference type="InterPro" id="IPR011009">
    <property type="entry name" value="Kinase-like_dom_sf"/>
</dbReference>
<evidence type="ECO:0000256" key="3">
    <source>
        <dbReference type="ARBA" id="ARBA00022741"/>
    </source>
</evidence>
<feature type="compositionally biased region" description="Basic and acidic residues" evidence="7">
    <location>
        <begin position="396"/>
        <end position="432"/>
    </location>
</feature>
<evidence type="ECO:0000256" key="7">
    <source>
        <dbReference type="SAM" id="MobiDB-lite"/>
    </source>
</evidence>
<evidence type="ECO:0000256" key="1">
    <source>
        <dbReference type="ARBA" id="ARBA00022527"/>
    </source>
</evidence>
<evidence type="ECO:0000256" key="5">
    <source>
        <dbReference type="ARBA" id="ARBA00022840"/>
    </source>
</evidence>
<dbReference type="GO" id="GO:0008024">
    <property type="term" value="C:cyclin/CDK positive transcription elongation factor complex"/>
    <property type="evidence" value="ECO:0007669"/>
    <property type="project" value="TreeGrafter"/>
</dbReference>
<keyword evidence="4 9" id="KW-0418">Kinase</keyword>
<protein>
    <submittedName>
        <fullName evidence="9">Kinase subunit of RNA polymerase II carboxy-terminal domain kinase I</fullName>
    </submittedName>
</protein>
<evidence type="ECO:0000256" key="6">
    <source>
        <dbReference type="PROSITE-ProRule" id="PRU10141"/>
    </source>
</evidence>
<evidence type="ECO:0000313" key="9">
    <source>
        <dbReference type="EMBL" id="KAJ3258259.1"/>
    </source>
</evidence>
<keyword evidence="5 6" id="KW-0067">ATP-binding</keyword>
<keyword evidence="10" id="KW-1185">Reference proteome</keyword>
<keyword evidence="3 6" id="KW-0547">Nucleotide-binding</keyword>
<dbReference type="InterPro" id="IPR000719">
    <property type="entry name" value="Prot_kinase_dom"/>
</dbReference>
<feature type="compositionally biased region" description="Polar residues" evidence="7">
    <location>
        <begin position="529"/>
        <end position="539"/>
    </location>
</feature>
<organism evidence="9 10">
    <name type="scientific">Boothiomyces macroporosus</name>
    <dbReference type="NCBI Taxonomy" id="261099"/>
    <lineage>
        <taxon>Eukaryota</taxon>
        <taxon>Fungi</taxon>
        <taxon>Fungi incertae sedis</taxon>
        <taxon>Chytridiomycota</taxon>
        <taxon>Chytridiomycota incertae sedis</taxon>
        <taxon>Chytridiomycetes</taxon>
        <taxon>Rhizophydiales</taxon>
        <taxon>Terramycetaceae</taxon>
        <taxon>Boothiomyces</taxon>
    </lineage>
</organism>
<dbReference type="SMART" id="SM00220">
    <property type="entry name" value="S_TKc"/>
    <property type="match status" value="1"/>
</dbReference>
<dbReference type="InterPro" id="IPR017441">
    <property type="entry name" value="Protein_kinase_ATP_BS"/>
</dbReference>
<reference evidence="9" key="1">
    <citation type="submission" date="2020-05" db="EMBL/GenBank/DDBJ databases">
        <title>Phylogenomic resolution of chytrid fungi.</title>
        <authorList>
            <person name="Stajich J.E."/>
            <person name="Amses K."/>
            <person name="Simmons R."/>
            <person name="Seto K."/>
            <person name="Myers J."/>
            <person name="Bonds A."/>
            <person name="Quandt C.A."/>
            <person name="Barry K."/>
            <person name="Liu P."/>
            <person name="Grigoriev I."/>
            <person name="Longcore J.E."/>
            <person name="James T.Y."/>
        </authorList>
    </citation>
    <scope>NUCLEOTIDE SEQUENCE</scope>
    <source>
        <strain evidence="9">PLAUS21</strain>
    </source>
</reference>
<dbReference type="Gene3D" id="3.30.200.20">
    <property type="entry name" value="Phosphorylase Kinase, domain 1"/>
    <property type="match status" value="1"/>
</dbReference>
<proteinExistence type="predicted"/>
<dbReference type="Pfam" id="PF00069">
    <property type="entry name" value="Pkinase"/>
    <property type="match status" value="1"/>
</dbReference>
<dbReference type="GO" id="GO:0032968">
    <property type="term" value="P:positive regulation of transcription elongation by RNA polymerase II"/>
    <property type="evidence" value="ECO:0007669"/>
    <property type="project" value="TreeGrafter"/>
</dbReference>
<feature type="region of interest" description="Disordered" evidence="7">
    <location>
        <begin position="313"/>
        <end position="352"/>
    </location>
</feature>
<dbReference type="Proteomes" id="UP001210925">
    <property type="component" value="Unassembled WGS sequence"/>
</dbReference>
<keyword evidence="2" id="KW-0808">Transferase</keyword>
<dbReference type="PANTHER" id="PTHR24056">
    <property type="entry name" value="CELL DIVISION PROTEIN KINASE"/>
    <property type="match status" value="1"/>
</dbReference>
<feature type="region of interest" description="Disordered" evidence="7">
    <location>
        <begin position="367"/>
        <end position="550"/>
    </location>
</feature>